<evidence type="ECO:0000256" key="1">
    <source>
        <dbReference type="SAM" id="Phobius"/>
    </source>
</evidence>
<accession>A0ABU1IW83</accession>
<proteinExistence type="predicted"/>
<name>A0ABU1IW83_9BACL</name>
<gene>
    <name evidence="2" type="ORF">JOC58_001415</name>
</gene>
<comment type="caution">
    <text evidence="2">The sequence shown here is derived from an EMBL/GenBank/DDBJ whole genome shotgun (WGS) entry which is preliminary data.</text>
</comment>
<dbReference type="Proteomes" id="UP001185028">
    <property type="component" value="Unassembled WGS sequence"/>
</dbReference>
<reference evidence="2 3" key="1">
    <citation type="submission" date="2023-07" db="EMBL/GenBank/DDBJ databases">
        <title>Genomic Encyclopedia of Type Strains, Phase IV (KMG-IV): sequencing the most valuable type-strain genomes for metagenomic binning, comparative biology and taxonomic classification.</title>
        <authorList>
            <person name="Goeker M."/>
        </authorList>
    </citation>
    <scope>NUCLEOTIDE SEQUENCE [LARGE SCALE GENOMIC DNA]</scope>
    <source>
        <strain evidence="2 3">DSM 22170</strain>
    </source>
</reference>
<organism evidence="2 3">
    <name type="scientific">Paenibacillus hunanensis</name>
    <dbReference type="NCBI Taxonomy" id="539262"/>
    <lineage>
        <taxon>Bacteria</taxon>
        <taxon>Bacillati</taxon>
        <taxon>Bacillota</taxon>
        <taxon>Bacilli</taxon>
        <taxon>Bacillales</taxon>
        <taxon>Paenibacillaceae</taxon>
        <taxon>Paenibacillus</taxon>
    </lineage>
</organism>
<keyword evidence="1" id="KW-1133">Transmembrane helix</keyword>
<evidence type="ECO:0000313" key="3">
    <source>
        <dbReference type="Proteomes" id="UP001185028"/>
    </source>
</evidence>
<keyword evidence="1" id="KW-0812">Transmembrane</keyword>
<dbReference type="RefSeq" id="WP_188773710.1">
    <property type="nucleotide sequence ID" value="NZ_BMMB01000001.1"/>
</dbReference>
<sequence length="97" mass="10851">MLAGITLTITITIANLAFLKDNKDLQKNYTVWVDITNKILNNLQIGLGSFTNIMLTCVLAFVVLAIIIVARSFKENYKSKHLKVIAAAEEELKKEQV</sequence>
<dbReference type="EMBL" id="JAVDQH010000004">
    <property type="protein sequence ID" value="MDR6243528.1"/>
    <property type="molecule type" value="Genomic_DNA"/>
</dbReference>
<feature type="transmembrane region" description="Helical" evidence="1">
    <location>
        <begin position="43"/>
        <end position="70"/>
    </location>
</feature>
<keyword evidence="1" id="KW-0472">Membrane</keyword>
<keyword evidence="3" id="KW-1185">Reference proteome</keyword>
<evidence type="ECO:0000313" key="2">
    <source>
        <dbReference type="EMBL" id="MDR6243528.1"/>
    </source>
</evidence>
<protein>
    <submittedName>
        <fullName evidence="2">Membrane protein</fullName>
    </submittedName>
</protein>